<dbReference type="GO" id="GO:0005886">
    <property type="term" value="C:plasma membrane"/>
    <property type="evidence" value="ECO:0007669"/>
    <property type="project" value="TreeGrafter"/>
</dbReference>
<sequence length="414" mass="44808">CDALVARLRTDRRFGQVVRRYPLDLAAPRVVAAGEDVSQQVHHIAVPRPGDDEALYGLISDVMSWRLHHDHPLWECWIVEGLSDGRWAILLKTHSSIVDEIDVMRTLMRLSDDGDADGQPQGSTRLSVRTLNPLKLMGGMWRSSAALTTAAVRAVTDATGITAGHDCPAVSRCGGHATGLHRYAAVELSSREVTKVCDAFGVTVKDIALAAIGKSYRDLLMGHGRQQQRCDSLRALVSDSAGSLAAIALPVDEPDPVQRLRTAHGRLTGAGYPGAPATNRLPRARKAQPIRAPGLSQREVVALTTNETGPRGRLRFMGRDAMRLLPIPAVGRSVRTGVAVVGYADRLTIGITSDLDALPDIGELARSIEQTVARLLAISTSARRTNDKNLLYLIPSEPVPTLLRGRQRELATTR</sequence>
<evidence type="ECO:0000313" key="13">
    <source>
        <dbReference type="EMBL" id="ODQ83841.1"/>
    </source>
</evidence>
<dbReference type="Pfam" id="PF03007">
    <property type="entry name" value="WS_DGAT_cat"/>
    <property type="match status" value="1"/>
</dbReference>
<evidence type="ECO:0000259" key="11">
    <source>
        <dbReference type="Pfam" id="PF03007"/>
    </source>
</evidence>
<organism evidence="13 14">
    <name type="scientific">Mycolicibacterium holsaticum</name>
    <dbReference type="NCBI Taxonomy" id="152142"/>
    <lineage>
        <taxon>Bacteria</taxon>
        <taxon>Bacillati</taxon>
        <taxon>Actinomycetota</taxon>
        <taxon>Actinomycetes</taxon>
        <taxon>Mycobacteriales</taxon>
        <taxon>Mycobacteriaceae</taxon>
        <taxon>Mycolicibacterium</taxon>
    </lineage>
</organism>
<dbReference type="GO" id="GO:0001666">
    <property type="term" value="P:response to hypoxia"/>
    <property type="evidence" value="ECO:0007669"/>
    <property type="project" value="TreeGrafter"/>
</dbReference>
<dbReference type="OrthoDB" id="9810950at2"/>
<evidence type="ECO:0000256" key="6">
    <source>
        <dbReference type="ARBA" id="ARBA00022679"/>
    </source>
</evidence>
<dbReference type="GO" id="GO:0051701">
    <property type="term" value="P:biological process involved in interaction with host"/>
    <property type="evidence" value="ECO:0007669"/>
    <property type="project" value="TreeGrafter"/>
</dbReference>
<comment type="pathway">
    <text evidence="2">Lipid metabolism.</text>
</comment>
<evidence type="ECO:0000256" key="1">
    <source>
        <dbReference type="ARBA" id="ARBA00004771"/>
    </source>
</evidence>
<keyword evidence="7" id="KW-0319">Glycerol metabolism</keyword>
<dbReference type="Pfam" id="PF06974">
    <property type="entry name" value="WS_DGAT_C"/>
    <property type="match status" value="1"/>
</dbReference>
<dbReference type="EMBL" id="MIGZ01000336">
    <property type="protein sequence ID" value="ODQ83841.1"/>
    <property type="molecule type" value="Genomic_DNA"/>
</dbReference>
<dbReference type="GO" id="GO:0004144">
    <property type="term" value="F:diacylglycerol O-acyltransferase activity"/>
    <property type="evidence" value="ECO:0007669"/>
    <property type="project" value="UniProtKB-EC"/>
</dbReference>
<dbReference type="AlphaFoldDB" id="A0A1E3R1U1"/>
<dbReference type="InterPro" id="IPR045034">
    <property type="entry name" value="O-acyltransferase_WSD1-like"/>
</dbReference>
<evidence type="ECO:0000256" key="9">
    <source>
        <dbReference type="ARBA" id="ARBA00023315"/>
    </source>
</evidence>
<dbReference type="EC" id="2.3.1.20" evidence="4"/>
<dbReference type="GO" id="GO:0071731">
    <property type="term" value="P:response to nitric oxide"/>
    <property type="evidence" value="ECO:0007669"/>
    <property type="project" value="TreeGrafter"/>
</dbReference>
<evidence type="ECO:0000256" key="3">
    <source>
        <dbReference type="ARBA" id="ARBA00009587"/>
    </source>
</evidence>
<keyword evidence="5" id="KW-0444">Lipid biosynthesis</keyword>
<dbReference type="GO" id="GO:0019432">
    <property type="term" value="P:triglyceride biosynthetic process"/>
    <property type="evidence" value="ECO:0007669"/>
    <property type="project" value="UniProtKB-UniPathway"/>
</dbReference>
<dbReference type="PANTHER" id="PTHR31650">
    <property type="entry name" value="O-ACYLTRANSFERASE (WSD1-LIKE) FAMILY PROTEIN"/>
    <property type="match status" value="1"/>
</dbReference>
<evidence type="ECO:0000256" key="5">
    <source>
        <dbReference type="ARBA" id="ARBA00022516"/>
    </source>
</evidence>
<dbReference type="PANTHER" id="PTHR31650:SF1">
    <property type="entry name" value="WAX ESTER SYNTHASE_DIACYLGLYCEROL ACYLTRANSFERASE 4-RELATED"/>
    <property type="match status" value="1"/>
</dbReference>
<evidence type="ECO:0000256" key="4">
    <source>
        <dbReference type="ARBA" id="ARBA00013244"/>
    </source>
</evidence>
<feature type="domain" description="O-acyltransferase WSD1-like N-terminal" evidence="11">
    <location>
        <begin position="2"/>
        <end position="207"/>
    </location>
</feature>
<gene>
    <name evidence="13" type="ORF">BHQ17_28235</name>
</gene>
<dbReference type="InterPro" id="IPR004255">
    <property type="entry name" value="O-acyltransferase_WSD1_N"/>
</dbReference>
<feature type="non-terminal residue" evidence="13">
    <location>
        <position position="1"/>
    </location>
</feature>
<dbReference type="Proteomes" id="UP000094243">
    <property type="component" value="Unassembled WGS sequence"/>
</dbReference>
<keyword evidence="6" id="KW-0808">Transferase</keyword>
<evidence type="ECO:0000256" key="7">
    <source>
        <dbReference type="ARBA" id="ARBA00022798"/>
    </source>
</evidence>
<dbReference type="RefSeq" id="WP_069408240.1">
    <property type="nucleotide sequence ID" value="NZ_MIGZ01000336.1"/>
</dbReference>
<evidence type="ECO:0000256" key="8">
    <source>
        <dbReference type="ARBA" id="ARBA00023098"/>
    </source>
</evidence>
<comment type="caution">
    <text evidence="13">The sequence shown here is derived from an EMBL/GenBank/DDBJ whole genome shotgun (WGS) entry which is preliminary data.</text>
</comment>
<comment type="catalytic activity">
    <reaction evidence="10">
        <text>an acyl-CoA + a 1,2-diacyl-sn-glycerol = a triacyl-sn-glycerol + CoA</text>
        <dbReference type="Rhea" id="RHEA:10868"/>
        <dbReference type="ChEBI" id="CHEBI:17815"/>
        <dbReference type="ChEBI" id="CHEBI:57287"/>
        <dbReference type="ChEBI" id="CHEBI:58342"/>
        <dbReference type="ChEBI" id="CHEBI:64615"/>
        <dbReference type="EC" id="2.3.1.20"/>
    </reaction>
</comment>
<dbReference type="UniPathway" id="UPA00282"/>
<dbReference type="InterPro" id="IPR009721">
    <property type="entry name" value="O-acyltransferase_WSD1_C"/>
</dbReference>
<protein>
    <recommendedName>
        <fullName evidence="4">diacylglycerol O-acyltransferase</fullName>
        <ecNumber evidence="4">2.3.1.20</ecNumber>
    </recommendedName>
</protein>
<keyword evidence="14" id="KW-1185">Reference proteome</keyword>
<evidence type="ECO:0000259" key="12">
    <source>
        <dbReference type="Pfam" id="PF06974"/>
    </source>
</evidence>
<keyword evidence="9" id="KW-0012">Acyltransferase</keyword>
<reference evidence="14" key="1">
    <citation type="submission" date="2016-09" db="EMBL/GenBank/DDBJ databases">
        <authorList>
            <person name="Greninger A.L."/>
            <person name="Jerome K.R."/>
            <person name="Mcnair B."/>
            <person name="Wallis C."/>
            <person name="Fang F."/>
        </authorList>
    </citation>
    <scope>NUCLEOTIDE SEQUENCE [LARGE SCALE GENOMIC DNA]</scope>
    <source>
        <strain evidence="14">M7</strain>
    </source>
</reference>
<evidence type="ECO:0000256" key="2">
    <source>
        <dbReference type="ARBA" id="ARBA00005189"/>
    </source>
</evidence>
<keyword evidence="8" id="KW-0443">Lipid metabolism</keyword>
<comment type="similarity">
    <text evidence="3">Belongs to the long-chain O-acyltransferase family.</text>
</comment>
<accession>A0A1E3R1U1</accession>
<proteinExistence type="inferred from homology"/>
<dbReference type="GO" id="GO:0006071">
    <property type="term" value="P:glycerol metabolic process"/>
    <property type="evidence" value="ECO:0007669"/>
    <property type="project" value="UniProtKB-KW"/>
</dbReference>
<comment type="pathway">
    <text evidence="1">Glycerolipid metabolism; triacylglycerol biosynthesis.</text>
</comment>
<evidence type="ECO:0000313" key="14">
    <source>
        <dbReference type="Proteomes" id="UP000094243"/>
    </source>
</evidence>
<name>A0A1E3R1U1_9MYCO</name>
<evidence type="ECO:0000256" key="10">
    <source>
        <dbReference type="ARBA" id="ARBA00048109"/>
    </source>
</evidence>
<feature type="domain" description="O-acyltransferase WSD1 C-terminal" evidence="12">
    <location>
        <begin position="298"/>
        <end position="372"/>
    </location>
</feature>